<dbReference type="Gene3D" id="3.30.420.10">
    <property type="entry name" value="Ribonuclease H-like superfamily/Ribonuclease H"/>
    <property type="match status" value="1"/>
</dbReference>
<dbReference type="PROSITE" id="PS01359">
    <property type="entry name" value="ZF_PHD_1"/>
    <property type="match status" value="1"/>
</dbReference>
<accession>A0A8B6H3T2</accession>
<protein>
    <recommendedName>
        <fullName evidence="4">Tc1-like transposase DDE domain-containing protein</fullName>
    </recommendedName>
</protein>
<keyword evidence="1" id="KW-0479">Metal-binding</keyword>
<evidence type="ECO:0000259" key="4">
    <source>
        <dbReference type="Pfam" id="PF13358"/>
    </source>
</evidence>
<feature type="domain" description="Tc1-like transposase DDE" evidence="4">
    <location>
        <begin position="229"/>
        <end position="321"/>
    </location>
</feature>
<dbReference type="AlphaFoldDB" id="A0A8B6H3T2"/>
<evidence type="ECO:0000256" key="3">
    <source>
        <dbReference type="ARBA" id="ARBA00022833"/>
    </source>
</evidence>
<dbReference type="SUPFAM" id="SSF57903">
    <property type="entry name" value="FYVE/PHD zinc finger"/>
    <property type="match status" value="1"/>
</dbReference>
<evidence type="ECO:0000313" key="6">
    <source>
        <dbReference type="Proteomes" id="UP000596742"/>
    </source>
</evidence>
<dbReference type="PANTHER" id="PTHR33939:SF1">
    <property type="entry name" value="DUF4371 DOMAIN-CONTAINING PROTEIN"/>
    <property type="match status" value="1"/>
</dbReference>
<keyword evidence="3" id="KW-0862">Zinc</keyword>
<comment type="caution">
    <text evidence="5">The sequence shown here is derived from an EMBL/GenBank/DDBJ whole genome shotgun (WGS) entry which is preliminary data.</text>
</comment>
<dbReference type="GO" id="GO:0003676">
    <property type="term" value="F:nucleic acid binding"/>
    <property type="evidence" value="ECO:0007669"/>
    <property type="project" value="InterPro"/>
</dbReference>
<dbReference type="OrthoDB" id="6151904at2759"/>
<evidence type="ECO:0000313" key="5">
    <source>
        <dbReference type="EMBL" id="VDI73646.1"/>
    </source>
</evidence>
<organism evidence="5 6">
    <name type="scientific">Mytilus galloprovincialis</name>
    <name type="common">Mediterranean mussel</name>
    <dbReference type="NCBI Taxonomy" id="29158"/>
    <lineage>
        <taxon>Eukaryota</taxon>
        <taxon>Metazoa</taxon>
        <taxon>Spiralia</taxon>
        <taxon>Lophotrochozoa</taxon>
        <taxon>Mollusca</taxon>
        <taxon>Bivalvia</taxon>
        <taxon>Autobranchia</taxon>
        <taxon>Pteriomorphia</taxon>
        <taxon>Mytilida</taxon>
        <taxon>Mytiloidea</taxon>
        <taxon>Mytilidae</taxon>
        <taxon>Mytilinae</taxon>
        <taxon>Mytilus</taxon>
    </lineage>
</organism>
<sequence length="496" mass="56818">MEKKIGKPWCLSDPWSRMVKATGISLSTLKRKIEALDPVQDAVKEVHKSSVQKPGPKPWKLDDFNRNVVKRTIYDMYRKKEVVSMPRLHEVLKEKDITASLSTVVRTVKSLGFRFSKKGSGRRHVVERDDVVALRHHYLRQIRKYRQQERHIVYLDETWLNSNHVVKGDWLDEPSTSMSVFEPHCAGSGRSLPSGKGTRLIILDAGSSQHGLIPGVGLIFESKTNSSDYHDEMNSEHFTEWFRDTLIPRLSPQSVVVMDNAPYHSHLDPESRAPSTGANKPDELAKAHGHVVLRLPPYHCELNPIEMVWSDLKGFVARKNSTYKIKDCKKLFEEAKSHFSAERWAKFETHVVREYEEKLWQIDGLRDKALSPVIIHMTDDETDDSQATIVYCQEGGTDDEEIDMDIVDGYVSDTSDQADVILCKICHDTDPPGRVPKRDRGTHIDWFQCDTCDQWLHNKCCTKPALAQIMCPRCYSLLHHRNLSETLVSPLDDVEQ</sequence>
<dbReference type="InterPro" id="IPR038717">
    <property type="entry name" value="Tc1-like_DDE_dom"/>
</dbReference>
<dbReference type="Proteomes" id="UP000596742">
    <property type="component" value="Unassembled WGS sequence"/>
</dbReference>
<dbReference type="InterPro" id="IPR036397">
    <property type="entry name" value="RNaseH_sf"/>
</dbReference>
<dbReference type="EMBL" id="UYJE01009449">
    <property type="protein sequence ID" value="VDI73646.1"/>
    <property type="molecule type" value="Genomic_DNA"/>
</dbReference>
<gene>
    <name evidence="5" type="ORF">MGAL_10B003057</name>
</gene>
<dbReference type="Pfam" id="PF13358">
    <property type="entry name" value="DDE_3"/>
    <property type="match status" value="1"/>
</dbReference>
<dbReference type="InterPro" id="IPR019786">
    <property type="entry name" value="Zinc_finger_PHD-type_CS"/>
</dbReference>
<evidence type="ECO:0000256" key="2">
    <source>
        <dbReference type="ARBA" id="ARBA00022771"/>
    </source>
</evidence>
<keyword evidence="2" id="KW-0863">Zinc-finger</keyword>
<keyword evidence="6" id="KW-1185">Reference proteome</keyword>
<dbReference type="InterPro" id="IPR011011">
    <property type="entry name" value="Znf_FYVE_PHD"/>
</dbReference>
<proteinExistence type="predicted"/>
<dbReference type="GO" id="GO:0008270">
    <property type="term" value="F:zinc ion binding"/>
    <property type="evidence" value="ECO:0007669"/>
    <property type="project" value="UniProtKB-KW"/>
</dbReference>
<name>A0A8B6H3T2_MYTGA</name>
<reference evidence="5" key="1">
    <citation type="submission" date="2018-11" db="EMBL/GenBank/DDBJ databases">
        <authorList>
            <person name="Alioto T."/>
            <person name="Alioto T."/>
        </authorList>
    </citation>
    <scope>NUCLEOTIDE SEQUENCE</scope>
</reference>
<evidence type="ECO:0000256" key="1">
    <source>
        <dbReference type="ARBA" id="ARBA00022723"/>
    </source>
</evidence>
<dbReference type="PANTHER" id="PTHR33939">
    <property type="entry name" value="PROTEIN CBG22215"/>
    <property type="match status" value="1"/>
</dbReference>